<feature type="transmembrane region" description="Helical" evidence="6">
    <location>
        <begin position="111"/>
        <end position="130"/>
    </location>
</feature>
<keyword evidence="8" id="KW-1185">Reference proteome</keyword>
<keyword evidence="4 6" id="KW-1133">Transmembrane helix</keyword>
<accession>A0A4D7QEF3</accession>
<comment type="subcellular location">
    <subcellularLocation>
        <location evidence="1">Cell membrane</location>
        <topology evidence="1">Multi-pass membrane protein</topology>
    </subcellularLocation>
</comment>
<sequence>MANAALPTWLTAVVVPVVNVAVAFLAAGLVVALIGENPLTALSGLMRGAFGSSYGIGYTLFYTTSFIFTGLAVAVAFHAGHFNIGGEGQALMGGLGAALVALGLPDLPALLLVPLCVLGAAAGGAIWAFLPGWLQARRGSHIVITTIMFNFIASTLLVYLLVGPMKMAGSMAPETAQFPPAALLASAATITGWFGWPMTRSPLNLSFALALAAAFAVWLLIWRTRLGYAIRTVGANPEAARYAGLSPARITIVALVISGALAGLMATNEILGSQGRLINDFTAGAGFVGIAVALMGRGHPFGIVLAALLFGALTQGGAELAFEMPAITRDMIVVIQGFVILFAGALESLFADRIAQIYRRVRPEAA</sequence>
<feature type="transmembrane region" description="Helical" evidence="6">
    <location>
        <begin position="177"/>
        <end position="196"/>
    </location>
</feature>
<dbReference type="CDD" id="cd06580">
    <property type="entry name" value="TM_PBP1_transp_TpRbsC_like"/>
    <property type="match status" value="1"/>
</dbReference>
<evidence type="ECO:0000256" key="1">
    <source>
        <dbReference type="ARBA" id="ARBA00004651"/>
    </source>
</evidence>
<keyword evidence="3 6" id="KW-0812">Transmembrane</keyword>
<evidence type="ECO:0000313" key="8">
    <source>
        <dbReference type="Proteomes" id="UP000298588"/>
    </source>
</evidence>
<evidence type="ECO:0000256" key="4">
    <source>
        <dbReference type="ARBA" id="ARBA00022989"/>
    </source>
</evidence>
<feature type="transmembrane region" description="Helical" evidence="6">
    <location>
        <begin position="55"/>
        <end position="77"/>
    </location>
</feature>
<dbReference type="Pfam" id="PF02653">
    <property type="entry name" value="BPD_transp_2"/>
    <property type="match status" value="1"/>
</dbReference>
<protein>
    <submittedName>
        <fullName evidence="7">ABC transporter permease</fullName>
    </submittedName>
</protein>
<dbReference type="InterPro" id="IPR001851">
    <property type="entry name" value="ABC_transp_permease"/>
</dbReference>
<feature type="transmembrane region" description="Helical" evidence="6">
    <location>
        <begin position="242"/>
        <end position="265"/>
    </location>
</feature>
<feature type="transmembrane region" description="Helical" evidence="6">
    <location>
        <begin position="203"/>
        <end position="222"/>
    </location>
</feature>
<proteinExistence type="predicted"/>
<reference evidence="7 8" key="1">
    <citation type="submission" date="2019-04" db="EMBL/GenBank/DDBJ databases">
        <title>Phreatobacter aquaticus sp. nov.</title>
        <authorList>
            <person name="Choi A."/>
            <person name="Baek K."/>
        </authorList>
    </citation>
    <scope>NUCLEOTIDE SEQUENCE [LARGE SCALE GENOMIC DNA]</scope>
    <source>
        <strain evidence="7 8">NMCR1094</strain>
    </source>
</reference>
<dbReference type="RefSeq" id="WP_137098479.1">
    <property type="nucleotide sequence ID" value="NZ_CP039865.1"/>
</dbReference>
<feature type="transmembrane region" description="Helical" evidence="6">
    <location>
        <begin position="331"/>
        <end position="351"/>
    </location>
</feature>
<dbReference type="OrthoDB" id="45037at2"/>
<dbReference type="EMBL" id="CP039865">
    <property type="protein sequence ID" value="QCK85145.1"/>
    <property type="molecule type" value="Genomic_DNA"/>
</dbReference>
<dbReference type="GO" id="GO:0022857">
    <property type="term" value="F:transmembrane transporter activity"/>
    <property type="evidence" value="ECO:0007669"/>
    <property type="project" value="InterPro"/>
</dbReference>
<dbReference type="PANTHER" id="PTHR47089">
    <property type="entry name" value="ABC TRANSPORTER, PERMEASE PROTEIN"/>
    <property type="match status" value="1"/>
</dbReference>
<dbReference type="Proteomes" id="UP000298588">
    <property type="component" value="Chromosome"/>
</dbReference>
<evidence type="ECO:0000256" key="3">
    <source>
        <dbReference type="ARBA" id="ARBA00022692"/>
    </source>
</evidence>
<dbReference type="PANTHER" id="PTHR47089:SF1">
    <property type="entry name" value="GUANOSINE ABC TRANSPORTER PERMEASE PROTEIN NUPP"/>
    <property type="match status" value="1"/>
</dbReference>
<feature type="transmembrane region" description="Helical" evidence="6">
    <location>
        <begin position="89"/>
        <end position="105"/>
    </location>
</feature>
<evidence type="ECO:0000256" key="5">
    <source>
        <dbReference type="ARBA" id="ARBA00023136"/>
    </source>
</evidence>
<evidence type="ECO:0000256" key="2">
    <source>
        <dbReference type="ARBA" id="ARBA00022475"/>
    </source>
</evidence>
<feature type="transmembrane region" description="Helical" evidence="6">
    <location>
        <begin position="142"/>
        <end position="162"/>
    </location>
</feature>
<dbReference type="KEGG" id="paqt:E8L99_04805"/>
<keyword evidence="5 6" id="KW-0472">Membrane</keyword>
<organism evidence="7 8">
    <name type="scientific">Phreatobacter aquaticus</name>
    <dbReference type="NCBI Taxonomy" id="2570229"/>
    <lineage>
        <taxon>Bacteria</taxon>
        <taxon>Pseudomonadati</taxon>
        <taxon>Pseudomonadota</taxon>
        <taxon>Alphaproteobacteria</taxon>
        <taxon>Hyphomicrobiales</taxon>
        <taxon>Phreatobacteraceae</taxon>
        <taxon>Phreatobacter</taxon>
    </lineage>
</organism>
<evidence type="ECO:0000256" key="6">
    <source>
        <dbReference type="SAM" id="Phobius"/>
    </source>
</evidence>
<dbReference type="GO" id="GO:0005886">
    <property type="term" value="C:plasma membrane"/>
    <property type="evidence" value="ECO:0007669"/>
    <property type="project" value="UniProtKB-SubCell"/>
</dbReference>
<gene>
    <name evidence="7" type="ORF">E8L99_04805</name>
</gene>
<dbReference type="AlphaFoldDB" id="A0A4D7QEF3"/>
<name>A0A4D7QEF3_9HYPH</name>
<feature type="transmembrane region" description="Helical" evidence="6">
    <location>
        <begin position="12"/>
        <end position="35"/>
    </location>
</feature>
<evidence type="ECO:0000313" key="7">
    <source>
        <dbReference type="EMBL" id="QCK85145.1"/>
    </source>
</evidence>
<keyword evidence="2" id="KW-1003">Cell membrane</keyword>